<dbReference type="InterPro" id="IPR053521">
    <property type="entry name" value="McjB-like"/>
</dbReference>
<dbReference type="AlphaFoldDB" id="A0A7X5Y7E0"/>
<dbReference type="RefSeq" id="WP_168069841.1">
    <property type="nucleotide sequence ID" value="NZ_JAATJC010000001.1"/>
</dbReference>
<organism evidence="2 3">
    <name type="scientific">Sphingomonas kaistensis</name>
    <dbReference type="NCBI Taxonomy" id="298708"/>
    <lineage>
        <taxon>Bacteria</taxon>
        <taxon>Pseudomonadati</taxon>
        <taxon>Pseudomonadota</taxon>
        <taxon>Alphaproteobacteria</taxon>
        <taxon>Sphingomonadales</taxon>
        <taxon>Sphingomonadaceae</taxon>
        <taxon>Sphingomonas</taxon>
    </lineage>
</organism>
<feature type="domain" description="Microcin J25-processing protein McjB C-terminal" evidence="1">
    <location>
        <begin position="27"/>
        <end position="133"/>
    </location>
</feature>
<comment type="caution">
    <text evidence="2">The sequence shown here is derived from an EMBL/GenBank/DDBJ whole genome shotgun (WGS) entry which is preliminary data.</text>
</comment>
<evidence type="ECO:0000313" key="2">
    <source>
        <dbReference type="EMBL" id="NJC06552.1"/>
    </source>
</evidence>
<dbReference type="EMBL" id="JAATJC010000001">
    <property type="protein sequence ID" value="NJC06552.1"/>
    <property type="molecule type" value="Genomic_DNA"/>
</dbReference>
<keyword evidence="3" id="KW-1185">Reference proteome</keyword>
<keyword evidence="2" id="KW-0238">DNA-binding</keyword>
<dbReference type="InterPro" id="IPR032708">
    <property type="entry name" value="McjB_C"/>
</dbReference>
<proteinExistence type="predicted"/>
<gene>
    <name evidence="2" type="ORF">GGQ97_002345</name>
</gene>
<evidence type="ECO:0000259" key="1">
    <source>
        <dbReference type="Pfam" id="PF13471"/>
    </source>
</evidence>
<accession>A0A7X5Y7E0</accession>
<reference evidence="2 3" key="1">
    <citation type="submission" date="2020-03" db="EMBL/GenBank/DDBJ databases">
        <title>Genomic Encyclopedia of Type Strains, Phase IV (KMG-IV): sequencing the most valuable type-strain genomes for metagenomic binning, comparative biology and taxonomic classification.</title>
        <authorList>
            <person name="Goeker M."/>
        </authorList>
    </citation>
    <scope>NUCLEOTIDE SEQUENCE [LARGE SCALE GENOMIC DNA]</scope>
    <source>
        <strain evidence="2 3">DSM 16846</strain>
    </source>
</reference>
<evidence type="ECO:0000313" key="3">
    <source>
        <dbReference type="Proteomes" id="UP000558192"/>
    </source>
</evidence>
<dbReference type="Pfam" id="PF13471">
    <property type="entry name" value="Transglut_core3"/>
    <property type="match status" value="1"/>
</dbReference>
<dbReference type="NCBIfam" id="NF033537">
    <property type="entry name" value="lasso_biosyn_B2"/>
    <property type="match status" value="1"/>
</dbReference>
<protein>
    <submittedName>
        <fullName evidence="2">DNA-binding transcriptional LysR family regulator</fullName>
    </submittedName>
</protein>
<dbReference type="Proteomes" id="UP000558192">
    <property type="component" value="Unassembled WGS sequence"/>
</dbReference>
<sequence length="140" mass="15489">MRLANNKLLARRHWGTLVEAGLALATASAATRLLPFKRYIALGARPVGQDQRAIGDEMARIVDALGRRLPFRSVCLQQGIALQWMLRRRGVDAVLHYGVQLPKSGGEIRAHVWVSVDDRVVLGAPQHADYAEVARYPSAR</sequence>
<name>A0A7X5Y7E0_9SPHN</name>
<dbReference type="GO" id="GO:0003677">
    <property type="term" value="F:DNA binding"/>
    <property type="evidence" value="ECO:0007669"/>
    <property type="project" value="UniProtKB-KW"/>
</dbReference>